<name>A0A645J2S6_9ZZZZ</name>
<dbReference type="EMBL" id="VSSQ01121239">
    <property type="protein sequence ID" value="MPN53763.1"/>
    <property type="molecule type" value="Genomic_DNA"/>
</dbReference>
<gene>
    <name evidence="1" type="ORF">SDC9_201429</name>
</gene>
<reference evidence="1" key="1">
    <citation type="submission" date="2019-08" db="EMBL/GenBank/DDBJ databases">
        <authorList>
            <person name="Kucharzyk K."/>
            <person name="Murdoch R.W."/>
            <person name="Higgins S."/>
            <person name="Loffler F."/>
        </authorList>
    </citation>
    <scope>NUCLEOTIDE SEQUENCE</scope>
</reference>
<evidence type="ECO:0000313" key="1">
    <source>
        <dbReference type="EMBL" id="MPN53763.1"/>
    </source>
</evidence>
<evidence type="ECO:0008006" key="2">
    <source>
        <dbReference type="Google" id="ProtNLM"/>
    </source>
</evidence>
<proteinExistence type="predicted"/>
<protein>
    <recommendedName>
        <fullName evidence="2">NodB homology domain-containing protein</fullName>
    </recommendedName>
</protein>
<comment type="caution">
    <text evidence="1">The sequence shown here is derived from an EMBL/GenBank/DDBJ whole genome shotgun (WGS) entry which is preliminary data.</text>
</comment>
<accession>A0A645J2S6</accession>
<organism evidence="1">
    <name type="scientific">bioreactor metagenome</name>
    <dbReference type="NCBI Taxonomy" id="1076179"/>
    <lineage>
        <taxon>unclassified sequences</taxon>
        <taxon>metagenomes</taxon>
        <taxon>ecological metagenomes</taxon>
    </lineage>
</organism>
<dbReference type="AlphaFoldDB" id="A0A645J2S6"/>
<sequence length="63" mass="7345">MKSYKGSQELIDKLFAFEKSKGLNGSLILIHPGVSDKRTDKLYNRLDEIIKRLKRLGYTFEKL</sequence>